<evidence type="ECO:0000313" key="2">
    <source>
        <dbReference type="Proteomes" id="UP000326857"/>
    </source>
</evidence>
<protein>
    <submittedName>
        <fullName evidence="1">Uncharacterized protein</fullName>
    </submittedName>
</protein>
<proteinExistence type="predicted"/>
<dbReference type="Proteomes" id="UP000326857">
    <property type="component" value="Unassembled WGS sequence"/>
</dbReference>
<gene>
    <name evidence="1" type="ORF">SPHINGO391_410101</name>
</gene>
<organism evidence="1 2">
    <name type="scientific">Sphingomonas aurantiaca</name>
    <dbReference type="NCBI Taxonomy" id="185949"/>
    <lineage>
        <taxon>Bacteria</taxon>
        <taxon>Pseudomonadati</taxon>
        <taxon>Pseudomonadota</taxon>
        <taxon>Alphaproteobacteria</taxon>
        <taxon>Sphingomonadales</taxon>
        <taxon>Sphingomonadaceae</taxon>
        <taxon>Sphingomonas</taxon>
    </lineage>
</organism>
<evidence type="ECO:0000313" key="1">
    <source>
        <dbReference type="EMBL" id="VVT11715.1"/>
    </source>
</evidence>
<dbReference type="AlphaFoldDB" id="A0A5E7YXX5"/>
<reference evidence="1 2" key="1">
    <citation type="submission" date="2019-09" db="EMBL/GenBank/DDBJ databases">
        <authorList>
            <person name="Dittami M. S."/>
        </authorList>
    </citation>
    <scope>NUCLEOTIDE SEQUENCE [LARGE SCALE GENOMIC DNA]</scope>
    <source>
        <strain evidence="1">SPHINGO391</strain>
    </source>
</reference>
<name>A0A5E7YXX5_9SPHN</name>
<sequence>MPRGFAIGRDALKLGKTTGKRGEVKAEEPRASALGVAVAVPLTGRAVVDLN</sequence>
<dbReference type="EMBL" id="CABVLI010000036">
    <property type="protein sequence ID" value="VVT11715.1"/>
    <property type="molecule type" value="Genomic_DNA"/>
</dbReference>
<accession>A0A5E7YXX5</accession>